<evidence type="ECO:0000313" key="1">
    <source>
        <dbReference type="EMBL" id="GFR97627.1"/>
    </source>
</evidence>
<reference evidence="1 2" key="1">
    <citation type="journal article" date="2021" name="Elife">
        <title>Chloroplast acquisition without the gene transfer in kleptoplastic sea slugs, Plakobranchus ocellatus.</title>
        <authorList>
            <person name="Maeda T."/>
            <person name="Takahashi S."/>
            <person name="Yoshida T."/>
            <person name="Shimamura S."/>
            <person name="Takaki Y."/>
            <person name="Nagai Y."/>
            <person name="Toyoda A."/>
            <person name="Suzuki Y."/>
            <person name="Arimoto A."/>
            <person name="Ishii H."/>
            <person name="Satoh N."/>
            <person name="Nishiyama T."/>
            <person name="Hasebe M."/>
            <person name="Maruyama T."/>
            <person name="Minagawa J."/>
            <person name="Obokata J."/>
            <person name="Shigenobu S."/>
        </authorList>
    </citation>
    <scope>NUCLEOTIDE SEQUENCE [LARGE SCALE GENOMIC DNA]</scope>
</reference>
<proteinExistence type="predicted"/>
<dbReference type="AlphaFoldDB" id="A0AAV4HHL7"/>
<evidence type="ECO:0000313" key="2">
    <source>
        <dbReference type="Proteomes" id="UP000762676"/>
    </source>
</evidence>
<dbReference type="EMBL" id="BMAT01005640">
    <property type="protein sequence ID" value="GFR97627.1"/>
    <property type="molecule type" value="Genomic_DNA"/>
</dbReference>
<protein>
    <submittedName>
        <fullName evidence="1">Uncharacterized protein</fullName>
    </submittedName>
</protein>
<sequence length="93" mass="10365">MVCPRHGAPVVRPYIVHCPDVGPSGCGSCRQPLTCGPFLAFTNAFPLRRINGTGFYSLSRGETPTFRDKDSTPDLSIWKRSVYHKTTRFTETC</sequence>
<keyword evidence="2" id="KW-1185">Reference proteome</keyword>
<organism evidence="1 2">
    <name type="scientific">Elysia marginata</name>
    <dbReference type="NCBI Taxonomy" id="1093978"/>
    <lineage>
        <taxon>Eukaryota</taxon>
        <taxon>Metazoa</taxon>
        <taxon>Spiralia</taxon>
        <taxon>Lophotrochozoa</taxon>
        <taxon>Mollusca</taxon>
        <taxon>Gastropoda</taxon>
        <taxon>Heterobranchia</taxon>
        <taxon>Euthyneura</taxon>
        <taxon>Panpulmonata</taxon>
        <taxon>Sacoglossa</taxon>
        <taxon>Placobranchoidea</taxon>
        <taxon>Plakobranchidae</taxon>
        <taxon>Elysia</taxon>
    </lineage>
</organism>
<accession>A0AAV4HHL7</accession>
<name>A0AAV4HHL7_9GAST</name>
<dbReference type="Proteomes" id="UP000762676">
    <property type="component" value="Unassembled WGS sequence"/>
</dbReference>
<gene>
    <name evidence="1" type="ORF">ElyMa_002750000</name>
</gene>
<comment type="caution">
    <text evidence="1">The sequence shown here is derived from an EMBL/GenBank/DDBJ whole genome shotgun (WGS) entry which is preliminary data.</text>
</comment>